<accession>A0A239RQF6</accession>
<evidence type="ECO:0000313" key="6">
    <source>
        <dbReference type="EMBL" id="WMG18383.1"/>
    </source>
</evidence>
<evidence type="ECO:0000256" key="1">
    <source>
        <dbReference type="ARBA" id="ARBA00023015"/>
    </source>
</evidence>
<protein>
    <submittedName>
        <fullName evidence="6">Cd(II)/Pb(II)-responsive transcriptional regulator</fullName>
    </submittedName>
</protein>
<dbReference type="PROSITE" id="PS50937">
    <property type="entry name" value="HTH_MERR_2"/>
    <property type="match status" value="1"/>
</dbReference>
<keyword evidence="1" id="KW-0805">Transcription regulation</keyword>
<dbReference type="GO" id="GO:0003677">
    <property type="term" value="F:DNA binding"/>
    <property type="evidence" value="ECO:0007669"/>
    <property type="project" value="UniProtKB-KW"/>
</dbReference>
<dbReference type="GO" id="GO:0003700">
    <property type="term" value="F:DNA-binding transcription factor activity"/>
    <property type="evidence" value="ECO:0007669"/>
    <property type="project" value="InterPro"/>
</dbReference>
<dbReference type="RefSeq" id="WP_010327174.1">
    <property type="nucleotide sequence ID" value="NZ_CANLDV010000047.1"/>
</dbReference>
<dbReference type="EMBL" id="CP121776">
    <property type="protein sequence ID" value="WMG18383.1"/>
    <property type="molecule type" value="Genomic_DNA"/>
</dbReference>
<dbReference type="GO" id="GO:0045893">
    <property type="term" value="P:positive regulation of DNA-templated transcription"/>
    <property type="evidence" value="ECO:0007669"/>
    <property type="project" value="InterPro"/>
</dbReference>
<feature type="domain" description="HTH merR-type" evidence="4">
    <location>
        <begin position="18"/>
        <end position="78"/>
    </location>
</feature>
<dbReference type="Pfam" id="PF09278">
    <property type="entry name" value="MerR-DNA-bind"/>
    <property type="match status" value="1"/>
</dbReference>
<dbReference type="Gene3D" id="1.10.1660.10">
    <property type="match status" value="1"/>
</dbReference>
<gene>
    <name evidence="5" type="ORF">N7566_16600</name>
    <name evidence="6" type="ORF">QBJ73_01755</name>
</gene>
<dbReference type="InterPro" id="IPR015358">
    <property type="entry name" value="Tscrpt_reg_MerR_DNA-bd"/>
</dbReference>
<dbReference type="InterPro" id="IPR011791">
    <property type="entry name" value="CadR-PbrR"/>
</dbReference>
<proteinExistence type="predicted"/>
<dbReference type="CDD" id="cd04784">
    <property type="entry name" value="HTH_CadR-PbrR"/>
    <property type="match status" value="1"/>
</dbReference>
<evidence type="ECO:0000256" key="2">
    <source>
        <dbReference type="ARBA" id="ARBA00023125"/>
    </source>
</evidence>
<dbReference type="InterPro" id="IPR047057">
    <property type="entry name" value="MerR_fam"/>
</dbReference>
<dbReference type="AlphaFoldDB" id="A0A239RQF6"/>
<dbReference type="PANTHER" id="PTHR30204:SF92">
    <property type="entry name" value="HTH-TYPE TRANSCRIPTIONAL REGULATOR ZNTR"/>
    <property type="match status" value="1"/>
</dbReference>
<dbReference type="GO" id="GO:0046872">
    <property type="term" value="F:metal ion binding"/>
    <property type="evidence" value="ECO:0007669"/>
    <property type="project" value="InterPro"/>
</dbReference>
<reference evidence="6 7" key="2">
    <citation type="submission" date="2023-04" db="EMBL/GenBank/DDBJ databases">
        <title>Acinetobacter johnsonii isolate AYTCM encoding NDM-1, OXA-58 and PER-1.</title>
        <authorList>
            <person name="Tian C."/>
            <person name="Wang S."/>
            <person name="Fan X."/>
            <person name="Xia D."/>
        </authorList>
    </citation>
    <scope>NUCLEOTIDE SEQUENCE [LARGE SCALE GENOMIC DNA]</scope>
    <source>
        <strain evidence="6 7">AYTCM</strain>
    </source>
</reference>
<evidence type="ECO:0000256" key="3">
    <source>
        <dbReference type="ARBA" id="ARBA00023163"/>
    </source>
</evidence>
<evidence type="ECO:0000259" key="4">
    <source>
        <dbReference type="PROSITE" id="PS50937"/>
    </source>
</evidence>
<name>A0A239RQF6_ACIJO</name>
<sequence length="143" mass="16885">MNQQNSSPVYLMKDLVHKTGLSADTIRFYEKKHLLEPSFRGDNNYRYYQDDALKRLIFIKRCRALDISLKEIEYLIELEQKPQQDCSAVNQLIDEHLKQVERKIIELQKFQIQLQQLRQSCSTQSTIDDCQILRHLEAGLTDA</sequence>
<keyword evidence="2" id="KW-0238">DNA-binding</keyword>
<reference evidence="5" key="1">
    <citation type="submission" date="2022-09" db="EMBL/GenBank/DDBJ databases">
        <title>Intensive care unit water sources are persistently colonized with multi-drug resistant bacteria and are the site of extensive horizontal gene transfer of antibiotic resistance genes.</title>
        <authorList>
            <person name="Diorio-Toth L."/>
        </authorList>
    </citation>
    <scope>NUCLEOTIDE SEQUENCE</scope>
    <source>
        <strain evidence="5">GD04065</strain>
    </source>
</reference>
<organism evidence="6 7">
    <name type="scientific">Acinetobacter johnsonii</name>
    <dbReference type="NCBI Taxonomy" id="40214"/>
    <lineage>
        <taxon>Bacteria</taxon>
        <taxon>Pseudomonadati</taxon>
        <taxon>Pseudomonadota</taxon>
        <taxon>Gammaproteobacteria</taxon>
        <taxon>Moraxellales</taxon>
        <taxon>Moraxellaceae</taxon>
        <taxon>Acinetobacter</taxon>
    </lineage>
</organism>
<evidence type="ECO:0000313" key="5">
    <source>
        <dbReference type="EMBL" id="MDG9788570.1"/>
    </source>
</evidence>
<dbReference type="Proteomes" id="UP001157887">
    <property type="component" value="Unassembled WGS sequence"/>
</dbReference>
<dbReference type="InterPro" id="IPR009061">
    <property type="entry name" value="DNA-bd_dom_put_sf"/>
</dbReference>
<keyword evidence="3" id="KW-0804">Transcription</keyword>
<dbReference type="Pfam" id="PF00376">
    <property type="entry name" value="MerR"/>
    <property type="match status" value="1"/>
</dbReference>
<keyword evidence="7" id="KW-1185">Reference proteome</keyword>
<dbReference type="PANTHER" id="PTHR30204">
    <property type="entry name" value="REDOX-CYCLING DRUG-SENSING TRANSCRIPTIONAL ACTIVATOR SOXR"/>
    <property type="match status" value="1"/>
</dbReference>
<dbReference type="PRINTS" id="PR00040">
    <property type="entry name" value="HTHMERR"/>
</dbReference>
<dbReference type="SMART" id="SM00422">
    <property type="entry name" value="HTH_MERR"/>
    <property type="match status" value="1"/>
</dbReference>
<dbReference type="EMBL" id="JAOECG010000038">
    <property type="protein sequence ID" value="MDG9788570.1"/>
    <property type="molecule type" value="Genomic_DNA"/>
</dbReference>
<dbReference type="SUPFAM" id="SSF46955">
    <property type="entry name" value="Putative DNA-binding domain"/>
    <property type="match status" value="1"/>
</dbReference>
<dbReference type="Proteomes" id="UP001244586">
    <property type="component" value="Chromosome"/>
</dbReference>
<dbReference type="InterPro" id="IPR000551">
    <property type="entry name" value="MerR-type_HTH_dom"/>
</dbReference>
<evidence type="ECO:0000313" key="7">
    <source>
        <dbReference type="Proteomes" id="UP001244586"/>
    </source>
</evidence>